<dbReference type="InterPro" id="IPR056714">
    <property type="entry name" value="DUF7812"/>
</dbReference>
<proteinExistence type="predicted"/>
<gene>
    <name evidence="3" type="ORF">PAHAL_1G231600</name>
</gene>
<dbReference type="Gramene" id="PAN06095">
    <property type="protein sequence ID" value="PAN06095"/>
    <property type="gene ID" value="PAHAL_1G231600"/>
</dbReference>
<feature type="domain" description="DUF7812" evidence="2">
    <location>
        <begin position="105"/>
        <end position="489"/>
    </location>
</feature>
<evidence type="ECO:0000256" key="1">
    <source>
        <dbReference type="SAM" id="MobiDB-lite"/>
    </source>
</evidence>
<dbReference type="PANTHER" id="PTHR36786:SF1">
    <property type="entry name" value="2-ISOPROPYLMALATE SYNTHASE"/>
    <property type="match status" value="1"/>
</dbReference>
<feature type="compositionally biased region" description="Low complexity" evidence="1">
    <location>
        <begin position="9"/>
        <end position="19"/>
    </location>
</feature>
<dbReference type="PANTHER" id="PTHR36786">
    <property type="entry name" value="2-ISOPROPYLMALATE SYNTHASE"/>
    <property type="match status" value="1"/>
</dbReference>
<name>A0A2S3GPF0_9POAL</name>
<evidence type="ECO:0000313" key="3">
    <source>
        <dbReference type="EMBL" id="PAN06095.1"/>
    </source>
</evidence>
<evidence type="ECO:0000259" key="2">
    <source>
        <dbReference type="Pfam" id="PF25104"/>
    </source>
</evidence>
<organism evidence="3">
    <name type="scientific">Panicum hallii</name>
    <dbReference type="NCBI Taxonomy" id="206008"/>
    <lineage>
        <taxon>Eukaryota</taxon>
        <taxon>Viridiplantae</taxon>
        <taxon>Streptophyta</taxon>
        <taxon>Embryophyta</taxon>
        <taxon>Tracheophyta</taxon>
        <taxon>Spermatophyta</taxon>
        <taxon>Magnoliopsida</taxon>
        <taxon>Liliopsida</taxon>
        <taxon>Poales</taxon>
        <taxon>Poaceae</taxon>
        <taxon>PACMAD clade</taxon>
        <taxon>Panicoideae</taxon>
        <taxon>Panicodae</taxon>
        <taxon>Paniceae</taxon>
        <taxon>Panicinae</taxon>
        <taxon>Panicum</taxon>
        <taxon>Panicum sect. Panicum</taxon>
    </lineage>
</organism>
<sequence>MAGVVAPRSSSSSSSSSSSATNSRVSPANPPPMPEAEQLEAARRLATRALSELSRHDMSSSTSPPCGLPALLRRCLQLLPLLNAGDPSLAARCCRGLLASLGAILSRKPSPSLLPSLEVVAESLVFSERLRSYLAMADCAAPEGSRIFTEALPCQGVHQLTLELVCCHFISSLQDEGGFEVFLRALSWSWNESQGTPEISFQGALGLIHRTCLFSLPVVVQAHLLLLASRCISDQNLDLHLHAFEHAMNLYVRYLPALDVFNRTGGTKIPWTSSVNKRPFSCCIKDATDQKLRSQIDGLRSFCQLHSGDDLPTNESDIDRLIEENQHILHEMFRQESTVVLKDILLNILCCAKQEEVFASDTELSDGIICLAAVLRVMSSSLLHILHYFSQMRSASDKTNVNYTTLCMEYNVICEIICLLGQHEANELHWYNLLDIIGMPVDRKRASVLMLAHFATLSICCVRRRIGFLWKRCVVMMIMSVNLIAEEEGLGTFQLSTDVSKESAVFCNTEERTLEVSERAKAITSRYETIYKFHKGRHVDGDGNSLGTPQKRKSGQAFLECHPEYSPDWDDLMDFVECEEGKDYSNTLKQQRKFKKFKYEKWRSMRQSYLEPTSNILGLRPRRLCS</sequence>
<dbReference type="Proteomes" id="UP000243499">
    <property type="component" value="Chromosome 1"/>
</dbReference>
<dbReference type="EMBL" id="CM008046">
    <property type="protein sequence ID" value="PAN06095.1"/>
    <property type="molecule type" value="Genomic_DNA"/>
</dbReference>
<dbReference type="AlphaFoldDB" id="A0A2S3GPF0"/>
<feature type="region of interest" description="Disordered" evidence="1">
    <location>
        <begin position="1"/>
        <end position="37"/>
    </location>
</feature>
<protein>
    <recommendedName>
        <fullName evidence="2">DUF7812 domain-containing protein</fullName>
    </recommendedName>
</protein>
<reference evidence="3" key="1">
    <citation type="submission" date="2018-04" db="EMBL/GenBank/DDBJ databases">
        <title>WGS assembly of Panicum hallii.</title>
        <authorList>
            <person name="Lovell J."/>
            <person name="Jenkins J."/>
            <person name="Lowry D."/>
            <person name="Mamidi S."/>
            <person name="Sreedasyam A."/>
            <person name="Weng X."/>
            <person name="Barry K."/>
            <person name="Bonette J."/>
            <person name="Campitelli B."/>
            <person name="Daum C."/>
            <person name="Gordon S."/>
            <person name="Gould B."/>
            <person name="Lipzen A."/>
            <person name="Macqueen A."/>
            <person name="Palacio-Mejia J."/>
            <person name="Plott C."/>
            <person name="Shakirov E."/>
            <person name="Shu S."/>
            <person name="Yoshinaga Y."/>
            <person name="Zane M."/>
            <person name="Rokhsar D."/>
            <person name="Grimwood J."/>
            <person name="Schmutz J."/>
            <person name="Juenger T."/>
        </authorList>
    </citation>
    <scope>NUCLEOTIDE SEQUENCE [LARGE SCALE GENOMIC DNA]</scope>
    <source>
        <strain evidence="3">FIL2</strain>
    </source>
</reference>
<accession>A0A2S3GPF0</accession>
<dbReference type="Pfam" id="PF25104">
    <property type="entry name" value="DUF7812"/>
    <property type="match status" value="1"/>
</dbReference>